<keyword evidence="8" id="KW-0032">Aminotransferase</keyword>
<proteinExistence type="inferred from homology"/>
<dbReference type="KEGG" id="aamb:D1866_09855"/>
<dbReference type="Proteomes" id="UP000426328">
    <property type="component" value="Chromosome"/>
</dbReference>
<comment type="similarity">
    <text evidence="2 6">Belongs to the class-III pyridoxal-phosphate-dependent aminotransferase family.</text>
</comment>
<dbReference type="PANTHER" id="PTHR43094:SF1">
    <property type="entry name" value="AMINOTRANSFERASE CLASS-III"/>
    <property type="match status" value="1"/>
</dbReference>
<dbReference type="GO" id="GO:0008483">
    <property type="term" value="F:transaminase activity"/>
    <property type="evidence" value="ECO:0007669"/>
    <property type="project" value="UniProtKB-KW"/>
</dbReference>
<dbReference type="InterPro" id="IPR015424">
    <property type="entry name" value="PyrdxlP-dep_Trfase"/>
</dbReference>
<evidence type="ECO:0000313" key="7">
    <source>
        <dbReference type="EMBL" id="MQL54430.1"/>
    </source>
</evidence>
<evidence type="ECO:0000313" key="8">
    <source>
        <dbReference type="EMBL" id="QGR22250.1"/>
    </source>
</evidence>
<organism evidence="8 9">
    <name type="scientific">Acidianus ambivalens</name>
    <name type="common">Desulfurolobus ambivalens</name>
    <dbReference type="NCBI Taxonomy" id="2283"/>
    <lineage>
        <taxon>Archaea</taxon>
        <taxon>Thermoproteota</taxon>
        <taxon>Thermoprotei</taxon>
        <taxon>Sulfolobales</taxon>
        <taxon>Sulfolobaceae</taxon>
        <taxon>Acidianus</taxon>
    </lineage>
</organism>
<evidence type="ECO:0000256" key="3">
    <source>
        <dbReference type="ARBA" id="ARBA00022605"/>
    </source>
</evidence>
<evidence type="ECO:0000313" key="9">
    <source>
        <dbReference type="Proteomes" id="UP000426328"/>
    </source>
</evidence>
<protein>
    <submittedName>
        <fullName evidence="8">Aminotransferase class III-fold pyridoxal phosphate-dependent enzyme</fullName>
    </submittedName>
</protein>
<dbReference type="Proteomes" id="UP000474054">
    <property type="component" value="Unassembled WGS sequence"/>
</dbReference>
<keyword evidence="8" id="KW-0808">Transferase</keyword>
<keyword evidence="3" id="KW-0028">Amino-acid biosynthesis</keyword>
<dbReference type="CDD" id="cd00610">
    <property type="entry name" value="OAT_like"/>
    <property type="match status" value="1"/>
</dbReference>
<dbReference type="InterPro" id="IPR015421">
    <property type="entry name" value="PyrdxlP-dep_Trfase_major"/>
</dbReference>
<dbReference type="GO" id="GO:0005829">
    <property type="term" value="C:cytosol"/>
    <property type="evidence" value="ECO:0007669"/>
    <property type="project" value="TreeGrafter"/>
</dbReference>
<dbReference type="InterPro" id="IPR015422">
    <property type="entry name" value="PyrdxlP-dep_Trfase_small"/>
</dbReference>
<dbReference type="GO" id="GO:0009085">
    <property type="term" value="P:lysine biosynthetic process"/>
    <property type="evidence" value="ECO:0007669"/>
    <property type="project" value="UniProtKB-KW"/>
</dbReference>
<reference evidence="8 9" key="2">
    <citation type="submission" date="2019-10" db="EMBL/GenBank/DDBJ databases">
        <title>Genome Sequences from Six Type Strain Members of the Archaeal Family Sulfolobaceae: Acidianus ambivalens, Acidianus infernus, Metallosphaera prunae, Stygiolobus azoricus, Sulfolobus metallicus, and Sulfurisphaera ohwakuensis.</title>
        <authorList>
            <person name="Counts J.A."/>
            <person name="Kelly R.M."/>
        </authorList>
    </citation>
    <scope>NUCLEOTIDE SEQUENCE [LARGE SCALE GENOMIC DNA]</scope>
    <source>
        <strain evidence="8 9">LEI 10</strain>
    </source>
</reference>
<evidence type="ECO:0000256" key="6">
    <source>
        <dbReference type="RuleBase" id="RU003560"/>
    </source>
</evidence>
<evidence type="ECO:0000256" key="1">
    <source>
        <dbReference type="ARBA" id="ARBA00001933"/>
    </source>
</evidence>
<evidence type="ECO:0000256" key="5">
    <source>
        <dbReference type="ARBA" id="ARBA00023154"/>
    </source>
</evidence>
<dbReference type="PANTHER" id="PTHR43094">
    <property type="entry name" value="AMINOTRANSFERASE"/>
    <property type="match status" value="1"/>
</dbReference>
<sequence length="441" mass="49790">MDEDLVKLVKEHTFGTWKVQKTWNPLNVDKAEGVYFYANGKKILDFSSQLVNVNLGYGNKEVIKSIEDQLENLQYISPAFATEVRARAVKSLLEVMPSNLTKFFFSTSGTEANEAAIKIARFYKSPSYKILSRYRSYHGSTLGSLALTGDYRRWYAEPNVAPGVVKIPEPYCYRCPFKLKYPECNLACVNYVDYVIKNEGNVAGVIVEPITGTNGVIVPPKEYLPTLRKITRENDVLLITDEVMTGWGRVGEWFAVNLWGVQPDILTTAKGASASYVPIGITAVSKEIADFFEDKMFAHGHTFEAHPVSLSAIPAVIEEYKRMNLLAHVKAMGSYLGERLKELKERHKSIGDVRGVGLFWAIEFVKDEKQTPFGTYEDKYEGRVTEVDILAKKLLDEGVYVFNGPSWLVISPPLIIKKEEIDEGIEKLDEKIKYLDEKFSS</sequence>
<dbReference type="GO" id="GO:0030170">
    <property type="term" value="F:pyridoxal phosphate binding"/>
    <property type="evidence" value="ECO:0007669"/>
    <property type="project" value="InterPro"/>
</dbReference>
<dbReference type="AlphaFoldDB" id="A0A650CWQ5"/>
<comment type="cofactor">
    <cofactor evidence="1">
        <name>pyridoxal 5'-phosphate</name>
        <dbReference type="ChEBI" id="CHEBI:597326"/>
    </cofactor>
</comment>
<keyword evidence="9" id="KW-1185">Reference proteome</keyword>
<evidence type="ECO:0000256" key="4">
    <source>
        <dbReference type="ARBA" id="ARBA00022898"/>
    </source>
</evidence>
<dbReference type="RefSeq" id="WP_152939507.1">
    <property type="nucleotide sequence ID" value="NZ_CP045482.1"/>
</dbReference>
<evidence type="ECO:0000256" key="2">
    <source>
        <dbReference type="ARBA" id="ARBA00008954"/>
    </source>
</evidence>
<evidence type="ECO:0000313" key="10">
    <source>
        <dbReference type="Proteomes" id="UP000474054"/>
    </source>
</evidence>
<dbReference type="EMBL" id="WHYS01000001">
    <property type="protein sequence ID" value="MQL54430.1"/>
    <property type="molecule type" value="Genomic_DNA"/>
</dbReference>
<dbReference type="Gene3D" id="3.90.1150.10">
    <property type="entry name" value="Aspartate Aminotransferase, domain 1"/>
    <property type="match status" value="1"/>
</dbReference>
<dbReference type="Gene3D" id="3.40.640.10">
    <property type="entry name" value="Type I PLP-dependent aspartate aminotransferase-like (Major domain)"/>
    <property type="match status" value="1"/>
</dbReference>
<dbReference type="SUPFAM" id="SSF53383">
    <property type="entry name" value="PLP-dependent transferases"/>
    <property type="match status" value="1"/>
</dbReference>
<dbReference type="GeneID" id="42780038"/>
<dbReference type="Pfam" id="PF00202">
    <property type="entry name" value="Aminotran_3"/>
    <property type="match status" value="1"/>
</dbReference>
<dbReference type="EMBL" id="CP045482">
    <property type="protein sequence ID" value="QGR22250.1"/>
    <property type="molecule type" value="Genomic_DNA"/>
</dbReference>
<dbReference type="InterPro" id="IPR005814">
    <property type="entry name" value="Aminotrans_3"/>
</dbReference>
<reference evidence="7 10" key="1">
    <citation type="submission" date="2019-10" db="EMBL/GenBank/DDBJ databases">
        <title>Comparative genomics of sulfur disproportionating microorganisms.</title>
        <authorList>
            <person name="Ward L.M."/>
            <person name="Bertran E."/>
            <person name="Johnston D."/>
        </authorList>
    </citation>
    <scope>NUCLEOTIDE SEQUENCE [LARGE SCALE GENOMIC DNA]</scope>
    <source>
        <strain evidence="7 10">DSM 3772</strain>
    </source>
</reference>
<gene>
    <name evidence="8" type="ORF">D1866_09855</name>
    <name evidence="7" type="ORF">GFB69_01295</name>
</gene>
<dbReference type="FunFam" id="3.40.640.10:FF:000004">
    <property type="entry name" value="Acetylornithine aminotransferase"/>
    <property type="match status" value="1"/>
</dbReference>
<name>A0A650CWQ5_ACIAM</name>
<keyword evidence="4 6" id="KW-0663">Pyridoxal phosphate</keyword>
<accession>A0A650CWQ5</accession>
<keyword evidence="5" id="KW-0457">Lysine biosynthesis</keyword>